<feature type="binding site" evidence="5">
    <location>
        <position position="267"/>
    </location>
    <ligand>
        <name>Zn(2+)</name>
        <dbReference type="ChEBI" id="CHEBI:29105"/>
        <note>catalytic</note>
    </ligand>
</feature>
<dbReference type="InterPro" id="IPR006330">
    <property type="entry name" value="Ado/ade_deaminase"/>
</dbReference>
<dbReference type="CDD" id="cd01320">
    <property type="entry name" value="ADA"/>
    <property type="match status" value="1"/>
</dbReference>
<feature type="site" description="Important for catalytic activity" evidence="5">
    <location>
        <position position="210"/>
    </location>
</feature>
<dbReference type="AlphaFoldDB" id="A0A942DYB0"/>
<dbReference type="Gene3D" id="3.20.20.140">
    <property type="entry name" value="Metal-dependent hydrolases"/>
    <property type="match status" value="1"/>
</dbReference>
<accession>A0A942DYB0</accession>
<dbReference type="GO" id="GO:0006146">
    <property type="term" value="P:adenine catabolic process"/>
    <property type="evidence" value="ECO:0007669"/>
    <property type="project" value="UniProtKB-UniRule"/>
</dbReference>
<dbReference type="PANTHER" id="PTHR43114:SF6">
    <property type="entry name" value="ADENINE DEAMINASE"/>
    <property type="match status" value="1"/>
</dbReference>
<feature type="binding site" evidence="5">
    <location>
        <position position="186"/>
    </location>
    <ligand>
        <name>Zn(2+)</name>
        <dbReference type="ChEBI" id="CHEBI:29105"/>
        <note>catalytic</note>
    </ligand>
</feature>
<evidence type="ECO:0000313" key="7">
    <source>
        <dbReference type="EMBL" id="MBS3650174.1"/>
    </source>
</evidence>
<keyword evidence="4 5" id="KW-0546">Nucleotide metabolism</keyword>
<comment type="catalytic activity">
    <reaction evidence="5">
        <text>adenine + H2O + H(+) = hypoxanthine + NH4(+)</text>
        <dbReference type="Rhea" id="RHEA:23688"/>
        <dbReference type="ChEBI" id="CHEBI:15377"/>
        <dbReference type="ChEBI" id="CHEBI:15378"/>
        <dbReference type="ChEBI" id="CHEBI:16708"/>
        <dbReference type="ChEBI" id="CHEBI:17368"/>
        <dbReference type="ChEBI" id="CHEBI:28938"/>
        <dbReference type="EC" id="3.5.4.2"/>
    </reaction>
</comment>
<reference evidence="7" key="1">
    <citation type="submission" date="2021-04" db="EMBL/GenBank/DDBJ databases">
        <title>Pseudaminobacter soli sp. nov., isolated from paddy soil contaminated by heavy metals.</title>
        <authorList>
            <person name="Zhang K."/>
        </authorList>
    </citation>
    <scope>NUCLEOTIDE SEQUENCE</scope>
    <source>
        <strain evidence="7">19-2017</strain>
    </source>
</reference>
<evidence type="ECO:0000256" key="1">
    <source>
        <dbReference type="ARBA" id="ARBA00022723"/>
    </source>
</evidence>
<dbReference type="NCBIfam" id="NF006848">
    <property type="entry name" value="PRK09358.1-3"/>
    <property type="match status" value="1"/>
</dbReference>
<proteinExistence type="inferred from homology"/>
<evidence type="ECO:0000256" key="3">
    <source>
        <dbReference type="ARBA" id="ARBA00022833"/>
    </source>
</evidence>
<dbReference type="InterPro" id="IPR028892">
    <property type="entry name" value="ADE"/>
</dbReference>
<feature type="binding site" evidence="5">
    <location>
        <position position="10"/>
    </location>
    <ligand>
        <name>Zn(2+)</name>
        <dbReference type="ChEBI" id="CHEBI:29105"/>
        <note>catalytic</note>
    </ligand>
</feature>
<comment type="similarity">
    <text evidence="5">Belongs to the metallo-dependent hydrolases superfamily. Adenosine and AMP deaminases family. Adenine deaminase type 2 subfamily.</text>
</comment>
<dbReference type="InterPro" id="IPR001365">
    <property type="entry name" value="A_deaminase_dom"/>
</dbReference>
<keyword evidence="2 5" id="KW-0378">Hydrolase</keyword>
<comment type="cofactor">
    <cofactor evidence="5">
        <name>Zn(2+)</name>
        <dbReference type="ChEBI" id="CHEBI:29105"/>
    </cofactor>
    <text evidence="5">Binds 1 zinc ion per subunit.</text>
</comment>
<keyword evidence="1 5" id="KW-0479">Metal-binding</keyword>
<name>A0A942DYB0_9HYPH</name>
<dbReference type="InterPro" id="IPR032466">
    <property type="entry name" value="Metal_Hydrolase"/>
</dbReference>
<evidence type="ECO:0000259" key="6">
    <source>
        <dbReference type="Pfam" id="PF00962"/>
    </source>
</evidence>
<dbReference type="PANTHER" id="PTHR43114">
    <property type="entry name" value="ADENINE DEAMINASE"/>
    <property type="match status" value="1"/>
</dbReference>
<dbReference type="EMBL" id="JAGWCR010000008">
    <property type="protein sequence ID" value="MBS3650174.1"/>
    <property type="molecule type" value="Genomic_DNA"/>
</dbReference>
<organism evidence="7 8">
    <name type="scientific">Pseudaminobacter soli</name>
    <name type="common">ex Zhang et al. 2022</name>
    <dbReference type="NCBI Taxonomy" id="2831468"/>
    <lineage>
        <taxon>Bacteria</taxon>
        <taxon>Pseudomonadati</taxon>
        <taxon>Pseudomonadota</taxon>
        <taxon>Alphaproteobacteria</taxon>
        <taxon>Hyphomicrobiales</taxon>
        <taxon>Phyllobacteriaceae</taxon>
        <taxon>Pseudaminobacter</taxon>
    </lineage>
</organism>
<evidence type="ECO:0000256" key="2">
    <source>
        <dbReference type="ARBA" id="ARBA00022801"/>
    </source>
</evidence>
<evidence type="ECO:0000313" key="8">
    <source>
        <dbReference type="Proteomes" id="UP000680348"/>
    </source>
</evidence>
<feature type="active site" description="Proton donor" evidence="5">
    <location>
        <position position="189"/>
    </location>
</feature>
<feature type="domain" description="Adenosine deaminase" evidence="6">
    <location>
        <begin position="5"/>
        <end position="321"/>
    </location>
</feature>
<dbReference type="NCBIfam" id="TIGR01430">
    <property type="entry name" value="aden_deam"/>
    <property type="match status" value="1"/>
</dbReference>
<feature type="binding site" evidence="5">
    <location>
        <position position="8"/>
    </location>
    <ligand>
        <name>Zn(2+)</name>
        <dbReference type="ChEBI" id="CHEBI:29105"/>
        <note>catalytic</note>
    </ligand>
</feature>
<feature type="binding site" evidence="5">
    <location>
        <position position="268"/>
    </location>
    <ligand>
        <name>substrate</name>
    </ligand>
</feature>
<dbReference type="GO" id="GO:0009117">
    <property type="term" value="P:nucleotide metabolic process"/>
    <property type="evidence" value="ECO:0007669"/>
    <property type="project" value="UniProtKB-KW"/>
</dbReference>
<dbReference type="SUPFAM" id="SSF51556">
    <property type="entry name" value="Metallo-dependent hydrolases"/>
    <property type="match status" value="1"/>
</dbReference>
<dbReference type="EC" id="3.5.4.2" evidence="5"/>
<dbReference type="GO" id="GO:0043103">
    <property type="term" value="P:hypoxanthine salvage"/>
    <property type="evidence" value="ECO:0007669"/>
    <property type="project" value="UniProtKB-UniRule"/>
</dbReference>
<dbReference type="GO" id="GO:0008270">
    <property type="term" value="F:zinc ion binding"/>
    <property type="evidence" value="ECO:0007669"/>
    <property type="project" value="UniProtKB-UniRule"/>
</dbReference>
<sequence>MRLSAELHCHIEGAADPQLVNEQARKYGADASRYIRDGSFVWHDFTSFLEAYDFAADLFRSEDDYARLTEHYLTSLARDGAIYSEIFISPDHARKAGLSPQAYTDALGEGIMRARDKTGIEGRMIVVGIRHFGVEAVEAAARFAARRENPLVTGFGMSGEERHGDLEDYVRAFEIAREAGLGITVHAGELAGWKSVAAALDHLRPSRIGHGVRAIENPDLVRRIAEQGVVLECCPGSNIALEVFPRFADHPFPKLLAAGCKVTLNSDDPPYFWTSLRKEYDIAAEHFGMDEKALAKVTRTAIEAAFVDRKTKAALFARLDRKSR</sequence>
<dbReference type="RefSeq" id="WP_188255724.1">
    <property type="nucleotide sequence ID" value="NZ_JABVCF010000008.1"/>
</dbReference>
<comment type="function">
    <text evidence="5">Catalyzes the hydrolytic deamination of adenine to hypoxanthine. Plays an important role in the purine salvage pathway and in nitrogen catabolism.</text>
</comment>
<evidence type="ECO:0000256" key="4">
    <source>
        <dbReference type="ARBA" id="ARBA00023080"/>
    </source>
</evidence>
<keyword evidence="8" id="KW-1185">Reference proteome</keyword>
<evidence type="ECO:0000256" key="5">
    <source>
        <dbReference type="HAMAP-Rule" id="MF_01962"/>
    </source>
</evidence>
<dbReference type="GO" id="GO:0000034">
    <property type="term" value="F:adenine deaminase activity"/>
    <property type="evidence" value="ECO:0007669"/>
    <property type="project" value="UniProtKB-UniRule"/>
</dbReference>
<comment type="caution">
    <text evidence="7">The sequence shown here is derived from an EMBL/GenBank/DDBJ whole genome shotgun (WGS) entry which is preliminary data.</text>
</comment>
<dbReference type="HAMAP" id="MF_01962">
    <property type="entry name" value="Adenine_deaminase"/>
    <property type="match status" value="1"/>
</dbReference>
<dbReference type="Pfam" id="PF00962">
    <property type="entry name" value="A_deaminase"/>
    <property type="match status" value="1"/>
</dbReference>
<keyword evidence="3 5" id="KW-0862">Zinc</keyword>
<dbReference type="Proteomes" id="UP000680348">
    <property type="component" value="Unassembled WGS sequence"/>
</dbReference>
<protein>
    <recommendedName>
        <fullName evidence="5">Adenine deaminase</fullName>
        <shortName evidence="5">ADE</shortName>
        <ecNumber evidence="5">3.5.4.2</ecNumber>
    </recommendedName>
    <alternativeName>
        <fullName evidence="5">Adenine aminohydrolase</fullName>
        <shortName evidence="5">AAH</shortName>
    </alternativeName>
</protein>
<gene>
    <name evidence="7" type="ORF">KEU06_16290</name>
</gene>